<dbReference type="AlphaFoldDB" id="A0A3M2SLV8"/>
<protein>
    <submittedName>
        <fullName evidence="1">Uncharacterized protein</fullName>
    </submittedName>
</protein>
<sequence>MIPVTLDKLGQLIGLPPVLMLDRNSIGVAYVDFLVRVSPRHITSKESHNQLPLELWLMVLEFAQTPRQPRFSGLDRRGTCDLVIPRSLGVNTDGIPALFCQLLSSPRFGLLKHWDLSRLYRHYLKRPHLQLSEAKNPFGDPSTGGGTVLEVPVNCLTTRIPTLFWNVNVRDVIWCVEAGDCGLCGGSRKLRVLGDEGRLLGRYLDISTHMWDDTRALCPLCVGERYFWESVELQEIDPRNEHLSPDEYDVWERRRLVKSGFED</sequence>
<keyword evidence="2" id="KW-1185">Reference proteome</keyword>
<reference evidence="1 2" key="1">
    <citation type="submission" date="2017-06" db="EMBL/GenBank/DDBJ databases">
        <title>Comparative genomic analysis of Ambrosia Fusariam Clade fungi.</title>
        <authorList>
            <person name="Stajich J.E."/>
            <person name="Carrillo J."/>
            <person name="Kijimoto T."/>
            <person name="Eskalen A."/>
            <person name="O'Donnell K."/>
            <person name="Kasson M."/>
        </authorList>
    </citation>
    <scope>NUCLEOTIDE SEQUENCE [LARGE SCALE GENOMIC DNA]</scope>
    <source>
        <strain evidence="1">UCR3666</strain>
    </source>
</reference>
<dbReference type="Proteomes" id="UP000277212">
    <property type="component" value="Unassembled WGS sequence"/>
</dbReference>
<organism evidence="1 2">
    <name type="scientific">Fusarium kuroshium</name>
    <dbReference type="NCBI Taxonomy" id="2010991"/>
    <lineage>
        <taxon>Eukaryota</taxon>
        <taxon>Fungi</taxon>
        <taxon>Dikarya</taxon>
        <taxon>Ascomycota</taxon>
        <taxon>Pezizomycotina</taxon>
        <taxon>Sordariomycetes</taxon>
        <taxon>Hypocreomycetidae</taxon>
        <taxon>Hypocreales</taxon>
        <taxon>Nectriaceae</taxon>
        <taxon>Fusarium</taxon>
        <taxon>Fusarium solani species complex</taxon>
    </lineage>
</organism>
<comment type="caution">
    <text evidence="1">The sequence shown here is derived from an EMBL/GenBank/DDBJ whole genome shotgun (WGS) entry which is preliminary data.</text>
</comment>
<evidence type="ECO:0000313" key="1">
    <source>
        <dbReference type="EMBL" id="RMJ18554.1"/>
    </source>
</evidence>
<gene>
    <name evidence="1" type="ORF">CDV36_001794</name>
</gene>
<name>A0A3M2SLV8_9HYPO</name>
<dbReference type="EMBL" id="NKUJ01000018">
    <property type="protein sequence ID" value="RMJ18554.1"/>
    <property type="molecule type" value="Genomic_DNA"/>
</dbReference>
<dbReference type="OrthoDB" id="4501419at2759"/>
<proteinExistence type="predicted"/>
<evidence type="ECO:0000313" key="2">
    <source>
        <dbReference type="Proteomes" id="UP000277212"/>
    </source>
</evidence>
<accession>A0A3M2SLV8</accession>